<dbReference type="EMBL" id="CP126980">
    <property type="protein sequence ID" value="WIM99548.1"/>
    <property type="molecule type" value="Genomic_DNA"/>
</dbReference>
<name>A0ABY8WPH4_9ACTN</name>
<protein>
    <submittedName>
        <fullName evidence="2">NAD(P)H-binding protein</fullName>
    </submittedName>
</protein>
<dbReference type="PANTHER" id="PTHR12126">
    <property type="entry name" value="NADH-UBIQUINONE OXIDOREDUCTASE 39 KDA SUBUNIT-RELATED"/>
    <property type="match status" value="1"/>
</dbReference>
<evidence type="ECO:0000313" key="3">
    <source>
        <dbReference type="Proteomes" id="UP001240150"/>
    </source>
</evidence>
<keyword evidence="3" id="KW-1185">Reference proteome</keyword>
<dbReference type="InterPro" id="IPR016040">
    <property type="entry name" value="NAD(P)-bd_dom"/>
</dbReference>
<dbReference type="Gene3D" id="3.40.50.720">
    <property type="entry name" value="NAD(P)-binding Rossmann-like Domain"/>
    <property type="match status" value="1"/>
</dbReference>
<gene>
    <name evidence="2" type="ORF">ACTOB_003206</name>
</gene>
<dbReference type="InterPro" id="IPR036291">
    <property type="entry name" value="NAD(P)-bd_dom_sf"/>
</dbReference>
<reference evidence="2 3" key="1">
    <citation type="submission" date="2023-06" db="EMBL/GenBank/DDBJ databases">
        <authorList>
            <person name="Yushchuk O."/>
            <person name="Binda E."/>
            <person name="Ruckert-Reed C."/>
            <person name="Fedorenko V."/>
            <person name="Kalinowski J."/>
            <person name="Marinelli F."/>
        </authorList>
    </citation>
    <scope>NUCLEOTIDE SEQUENCE [LARGE SCALE GENOMIC DNA]</scope>
    <source>
        <strain evidence="2 3">NRRL 3884</strain>
    </source>
</reference>
<dbReference type="PANTHER" id="PTHR12126:SF11">
    <property type="entry name" value="NADH DEHYDROGENASE [UBIQUINONE] 1 ALPHA SUBCOMPLEX SUBUNIT 9, MITOCHONDRIAL"/>
    <property type="match status" value="1"/>
</dbReference>
<dbReference type="SUPFAM" id="SSF51735">
    <property type="entry name" value="NAD(P)-binding Rossmann-fold domains"/>
    <property type="match status" value="1"/>
</dbReference>
<dbReference type="Proteomes" id="UP001240150">
    <property type="component" value="Chromosome"/>
</dbReference>
<organism evidence="2 3">
    <name type="scientific">Actinoplanes oblitus</name>
    <dbReference type="NCBI Taxonomy" id="3040509"/>
    <lineage>
        <taxon>Bacteria</taxon>
        <taxon>Bacillati</taxon>
        <taxon>Actinomycetota</taxon>
        <taxon>Actinomycetes</taxon>
        <taxon>Micromonosporales</taxon>
        <taxon>Micromonosporaceae</taxon>
        <taxon>Actinoplanes</taxon>
    </lineage>
</organism>
<dbReference type="InterPro" id="IPR051207">
    <property type="entry name" value="ComplexI_NDUFA9_subunit"/>
</dbReference>
<accession>A0ABY8WPH4</accession>
<dbReference type="Pfam" id="PF13460">
    <property type="entry name" value="NAD_binding_10"/>
    <property type="match status" value="1"/>
</dbReference>
<dbReference type="RefSeq" id="WP_284920986.1">
    <property type="nucleotide sequence ID" value="NZ_CP126980.1"/>
</dbReference>
<feature type="domain" description="NAD(P)-binding" evidence="1">
    <location>
        <begin position="7"/>
        <end position="133"/>
    </location>
</feature>
<proteinExistence type="predicted"/>
<evidence type="ECO:0000313" key="2">
    <source>
        <dbReference type="EMBL" id="WIM99548.1"/>
    </source>
</evidence>
<sequence length="258" mass="26886">MRIAVAGGTGWVGRLVVAEAERAGHDVVVIARSRGIDVIGGDGLDAALRGADVVIDVTNRTTLDGAKATAFFETVTRNLQEAGVRAGVKHHVLLSIIGVDRVAWGYYQAKLHQERVALAGPVATTVLRAAQFHEFAVQSLTRFGGPVAVVPRMLSQPVAAREVAAELVRLAAGAPAGMAAEIAGPEVLEMGALVREVARAHGPHKWVLSLPMPGRAGKAMATGGNLPSGPGIRGTETFDQWLRRRGADSPTAGPASPR</sequence>
<evidence type="ECO:0000259" key="1">
    <source>
        <dbReference type="Pfam" id="PF13460"/>
    </source>
</evidence>